<dbReference type="AlphaFoldDB" id="A0A7S4UMR5"/>
<dbReference type="InterPro" id="IPR032675">
    <property type="entry name" value="LRR_dom_sf"/>
</dbReference>
<evidence type="ECO:0000256" key="5">
    <source>
        <dbReference type="ARBA" id="ARBA00022737"/>
    </source>
</evidence>
<evidence type="ECO:0000256" key="2">
    <source>
        <dbReference type="ARBA" id="ARBA00022614"/>
    </source>
</evidence>
<name>A0A7S4UMR5_9STRA</name>
<reference evidence="12" key="1">
    <citation type="submission" date="2021-01" db="EMBL/GenBank/DDBJ databases">
        <authorList>
            <person name="Corre E."/>
            <person name="Pelletier E."/>
            <person name="Niang G."/>
            <person name="Scheremetjew M."/>
            <person name="Finn R."/>
            <person name="Kale V."/>
            <person name="Holt S."/>
            <person name="Cochrane G."/>
            <person name="Meng A."/>
            <person name="Brown T."/>
            <person name="Cohen L."/>
        </authorList>
    </citation>
    <scope>NUCLEOTIDE SEQUENCE</scope>
    <source>
        <strain evidence="12">GSO104</strain>
    </source>
</reference>
<evidence type="ECO:0000256" key="6">
    <source>
        <dbReference type="ARBA" id="ARBA00022989"/>
    </source>
</evidence>
<evidence type="ECO:0000256" key="4">
    <source>
        <dbReference type="ARBA" id="ARBA00022729"/>
    </source>
</evidence>
<evidence type="ECO:0000256" key="3">
    <source>
        <dbReference type="ARBA" id="ARBA00022692"/>
    </source>
</evidence>
<evidence type="ECO:0000256" key="1">
    <source>
        <dbReference type="ARBA" id="ARBA00004167"/>
    </source>
</evidence>
<dbReference type="PANTHER" id="PTHR27000">
    <property type="entry name" value="LEUCINE-RICH REPEAT RECEPTOR-LIKE PROTEIN KINASE FAMILY PROTEIN-RELATED"/>
    <property type="match status" value="1"/>
</dbReference>
<dbReference type="GO" id="GO:0016020">
    <property type="term" value="C:membrane"/>
    <property type="evidence" value="ECO:0007669"/>
    <property type="project" value="UniProtKB-SubCell"/>
</dbReference>
<comment type="subcellular location">
    <subcellularLocation>
        <location evidence="1">Membrane</location>
        <topology evidence="1">Single-pass membrane protein</topology>
    </subcellularLocation>
</comment>
<evidence type="ECO:0000256" key="10">
    <source>
        <dbReference type="SAM" id="MobiDB-lite"/>
    </source>
</evidence>
<keyword evidence="9" id="KW-0325">Glycoprotein</keyword>
<accession>A0A7S4UMR5</accession>
<keyword evidence="8" id="KW-0675">Receptor</keyword>
<keyword evidence="3 11" id="KW-0812">Transmembrane</keyword>
<organism evidence="12">
    <name type="scientific">Ditylum brightwellii</name>
    <dbReference type="NCBI Taxonomy" id="49249"/>
    <lineage>
        <taxon>Eukaryota</taxon>
        <taxon>Sar</taxon>
        <taxon>Stramenopiles</taxon>
        <taxon>Ochrophyta</taxon>
        <taxon>Bacillariophyta</taxon>
        <taxon>Mediophyceae</taxon>
        <taxon>Lithodesmiophycidae</taxon>
        <taxon>Lithodesmiales</taxon>
        <taxon>Lithodesmiaceae</taxon>
        <taxon>Ditylum</taxon>
    </lineage>
</organism>
<evidence type="ECO:0000313" key="12">
    <source>
        <dbReference type="EMBL" id="CAE4594669.1"/>
    </source>
</evidence>
<dbReference type="EMBL" id="HBNS01010314">
    <property type="protein sequence ID" value="CAE4594669.1"/>
    <property type="molecule type" value="Transcribed_RNA"/>
</dbReference>
<feature type="region of interest" description="Disordered" evidence="10">
    <location>
        <begin position="1"/>
        <end position="43"/>
    </location>
</feature>
<dbReference type="Gene3D" id="3.80.10.10">
    <property type="entry name" value="Ribonuclease Inhibitor"/>
    <property type="match status" value="1"/>
</dbReference>
<keyword evidence="6 11" id="KW-1133">Transmembrane helix</keyword>
<evidence type="ECO:0000256" key="7">
    <source>
        <dbReference type="ARBA" id="ARBA00023136"/>
    </source>
</evidence>
<sequence>MMDDDRIKNTSTRKLPKQKSLVTFEDEEKSPEDPEEEDTSEGYESLKEAIGNNDVYIQPAMDTAVRPGMPPRPTLTSHIPTTNGSTISINGGHSTNNSNGGNNTPHKYPFLKSSSFKRAVLKKSASFSRGKKLATANLPRFANPKNRNLLNIMYLVLCVMLLSFFAFSLMTQKLMAYAIHNPTGFVGESTNTASNTAGSTNDNVVYDTSTTATATTAASDGINDAANAIGNEATTNVLTFESTYLTPEQSIHLQSLRNILSPTISTTESLRSYTYTPQYKALYWLAFQDERRMVLPSTSREIQKLSQRYILALLYFATGGENWTHVYQFLSGLDECEWNGNNDEEYVGGVGSCNGDGLVQTVALWKNNLKGQLPMELGELSAVKVLSLYSNQLTGTLPANFVQMKSLDTFYLHENDFIGDIGFMCSSLSITYFRSDCYGEPPEVSCPCCDVCCAKDDATGESQCFTK</sequence>
<keyword evidence="2" id="KW-0433">Leucine-rich repeat</keyword>
<proteinExistence type="predicted"/>
<keyword evidence="5" id="KW-0677">Repeat</keyword>
<gene>
    <name evidence="12" type="ORF">DBRI00130_LOCUS8337</name>
</gene>
<evidence type="ECO:0000256" key="9">
    <source>
        <dbReference type="ARBA" id="ARBA00023180"/>
    </source>
</evidence>
<keyword evidence="4" id="KW-0732">Signal</keyword>
<dbReference type="PANTHER" id="PTHR27000:SF679">
    <property type="entry name" value="OS01G0170300 PROTEIN"/>
    <property type="match status" value="1"/>
</dbReference>
<feature type="transmembrane region" description="Helical" evidence="11">
    <location>
        <begin position="149"/>
        <end position="170"/>
    </location>
</feature>
<dbReference type="SUPFAM" id="SSF52058">
    <property type="entry name" value="L domain-like"/>
    <property type="match status" value="1"/>
</dbReference>
<keyword evidence="7 11" id="KW-0472">Membrane</keyword>
<protein>
    <recommendedName>
        <fullName evidence="13">L domain-like protein</fullName>
    </recommendedName>
</protein>
<evidence type="ECO:0000256" key="8">
    <source>
        <dbReference type="ARBA" id="ARBA00023170"/>
    </source>
</evidence>
<evidence type="ECO:0008006" key="13">
    <source>
        <dbReference type="Google" id="ProtNLM"/>
    </source>
</evidence>
<feature type="compositionally biased region" description="Acidic residues" evidence="10">
    <location>
        <begin position="24"/>
        <end position="41"/>
    </location>
</feature>
<evidence type="ECO:0000256" key="11">
    <source>
        <dbReference type="SAM" id="Phobius"/>
    </source>
</evidence>